<dbReference type="RefSeq" id="WP_377213885.1">
    <property type="nucleotide sequence ID" value="NZ_JBHTJV010000026.1"/>
</dbReference>
<evidence type="ECO:0000256" key="1">
    <source>
        <dbReference type="SAM" id="SignalP"/>
    </source>
</evidence>
<sequence length="151" mass="16681">MRRALLFSGAILALFLGPATAQSLEVREDLNWIEGIYATPDGCAKMKARVAAGEPRSFANAVSYLTKDGFTDGWEGSCDFHAVFVRGDFATAQSICQEGASVSFTQFLFSREQVDSERADIYVFYDESSNADPATIQPEGELHRWCEVHPQ</sequence>
<keyword evidence="3" id="KW-1185">Reference proteome</keyword>
<organism evidence="2 3">
    <name type="scientific">Pseudahrensia aquimaris</name>
    <dbReference type="NCBI Taxonomy" id="744461"/>
    <lineage>
        <taxon>Bacteria</taxon>
        <taxon>Pseudomonadati</taxon>
        <taxon>Pseudomonadota</taxon>
        <taxon>Alphaproteobacteria</taxon>
        <taxon>Hyphomicrobiales</taxon>
        <taxon>Ahrensiaceae</taxon>
        <taxon>Pseudahrensia</taxon>
    </lineage>
</organism>
<feature type="chain" id="PRO_5047383316" evidence="1">
    <location>
        <begin position="22"/>
        <end position="151"/>
    </location>
</feature>
<proteinExistence type="predicted"/>
<keyword evidence="1" id="KW-0732">Signal</keyword>
<dbReference type="EMBL" id="JBHTJV010000026">
    <property type="protein sequence ID" value="MFD0918035.1"/>
    <property type="molecule type" value="Genomic_DNA"/>
</dbReference>
<gene>
    <name evidence="2" type="ORF">ACFQ14_16655</name>
</gene>
<comment type="caution">
    <text evidence="2">The sequence shown here is derived from an EMBL/GenBank/DDBJ whole genome shotgun (WGS) entry which is preliminary data.</text>
</comment>
<evidence type="ECO:0000313" key="3">
    <source>
        <dbReference type="Proteomes" id="UP001597101"/>
    </source>
</evidence>
<evidence type="ECO:0000313" key="2">
    <source>
        <dbReference type="EMBL" id="MFD0918035.1"/>
    </source>
</evidence>
<protein>
    <submittedName>
        <fullName evidence="2">Uncharacterized protein</fullName>
    </submittedName>
</protein>
<reference evidence="3" key="1">
    <citation type="journal article" date="2019" name="Int. J. Syst. Evol. Microbiol.">
        <title>The Global Catalogue of Microorganisms (GCM) 10K type strain sequencing project: providing services to taxonomists for standard genome sequencing and annotation.</title>
        <authorList>
            <consortium name="The Broad Institute Genomics Platform"/>
            <consortium name="The Broad Institute Genome Sequencing Center for Infectious Disease"/>
            <person name="Wu L."/>
            <person name="Ma J."/>
        </authorList>
    </citation>
    <scope>NUCLEOTIDE SEQUENCE [LARGE SCALE GENOMIC DNA]</scope>
    <source>
        <strain evidence="3">CCUG 60023</strain>
    </source>
</reference>
<accession>A0ABW3FM06</accession>
<dbReference type="Proteomes" id="UP001597101">
    <property type="component" value="Unassembled WGS sequence"/>
</dbReference>
<feature type="signal peptide" evidence="1">
    <location>
        <begin position="1"/>
        <end position="21"/>
    </location>
</feature>
<name>A0ABW3FM06_9HYPH</name>